<reference evidence="2" key="1">
    <citation type="submission" date="2022-10" db="EMBL/GenBank/DDBJ databases">
        <authorList>
            <person name="Mo P."/>
        </authorList>
    </citation>
    <scope>NUCLEOTIDE SEQUENCE</scope>
    <source>
        <strain evidence="2">HUAS 14-6</strain>
    </source>
</reference>
<proteinExistence type="predicted"/>
<dbReference type="SMART" id="SM00860">
    <property type="entry name" value="SMI1_KNR4"/>
    <property type="match status" value="1"/>
</dbReference>
<dbReference type="InterPro" id="IPR018958">
    <property type="entry name" value="Knr4/Smi1-like_dom"/>
</dbReference>
<dbReference type="Pfam" id="PF09346">
    <property type="entry name" value="SMI1_KNR4"/>
    <property type="match status" value="1"/>
</dbReference>
<evidence type="ECO:0000259" key="1">
    <source>
        <dbReference type="SMART" id="SM00860"/>
    </source>
</evidence>
<accession>A0ABY6EZC7</accession>
<feature type="domain" description="Knr4/Smi1-like" evidence="1">
    <location>
        <begin position="23"/>
        <end position="158"/>
    </location>
</feature>
<organism evidence="2 3">
    <name type="scientific">Streptomyces albidocamelliae</name>
    <dbReference type="NCBI Taxonomy" id="2981135"/>
    <lineage>
        <taxon>Bacteria</taxon>
        <taxon>Bacillati</taxon>
        <taxon>Actinomycetota</taxon>
        <taxon>Actinomycetes</taxon>
        <taxon>Kitasatosporales</taxon>
        <taxon>Streptomycetaceae</taxon>
        <taxon>Streptomyces</taxon>
    </lineage>
</organism>
<evidence type="ECO:0000313" key="2">
    <source>
        <dbReference type="EMBL" id="UXY39763.1"/>
    </source>
</evidence>
<keyword evidence="3" id="KW-1185">Reference proteome</keyword>
<name>A0ABY6EZC7_9ACTN</name>
<gene>
    <name evidence="2" type="ORF">N8I86_36665</name>
</gene>
<dbReference type="EMBL" id="CP106795">
    <property type="protein sequence ID" value="UXY39763.1"/>
    <property type="molecule type" value="Genomic_DNA"/>
</dbReference>
<sequence length="165" mass="18121">MASHEDLQPPFWDTRSGYGIQPPLTDQAVSEAERLLGVTLPEALLDLLRRQNGGQVSESRSAFPTTRPTSWSSDHVPFDSVMGIGHREQTLSLLDSPYLIEEWGLPADVVVLSGDGHCWIGLDYRTCGRQGQPSVAWFDADDESELALAPDFGSFLRGLTSTAEF</sequence>
<evidence type="ECO:0000313" key="3">
    <source>
        <dbReference type="Proteomes" id="UP001060733"/>
    </source>
</evidence>
<dbReference type="Gene3D" id="3.40.1580.10">
    <property type="entry name" value="SMI1/KNR4-like"/>
    <property type="match status" value="1"/>
</dbReference>
<dbReference type="Proteomes" id="UP001060733">
    <property type="component" value="Chromosome"/>
</dbReference>
<dbReference type="RefSeq" id="WP_263279862.1">
    <property type="nucleotide sequence ID" value="NZ_CP106795.1"/>
</dbReference>
<protein>
    <submittedName>
        <fullName evidence="2">SMI1/KNR4 family protein</fullName>
    </submittedName>
</protein>
<dbReference type="InterPro" id="IPR037883">
    <property type="entry name" value="Knr4/Smi1-like_sf"/>
</dbReference>
<dbReference type="SUPFAM" id="SSF160631">
    <property type="entry name" value="SMI1/KNR4-like"/>
    <property type="match status" value="1"/>
</dbReference>